<reference evidence="9 10" key="1">
    <citation type="submission" date="2015-09" db="EMBL/GenBank/DDBJ databases">
        <title>Genome announcement of multiple Pseudomonas syringae strains.</title>
        <authorList>
            <person name="Thakur S."/>
            <person name="Wang P.W."/>
            <person name="Gong Y."/>
            <person name="Weir B.S."/>
            <person name="Guttman D.S."/>
        </authorList>
    </citation>
    <scope>NUCLEOTIDE SEQUENCE [LARGE SCALE GENOMIC DNA]</scope>
    <source>
        <strain evidence="9 10">ICMP17524</strain>
    </source>
</reference>
<dbReference type="InterPro" id="IPR013005">
    <property type="entry name" value="Ribosomal_uL4-like"/>
</dbReference>
<dbReference type="GO" id="GO:0003735">
    <property type="term" value="F:structural constituent of ribosome"/>
    <property type="evidence" value="ECO:0007669"/>
    <property type="project" value="InterPro"/>
</dbReference>
<keyword evidence="5 7" id="KW-0687">Ribonucleoprotein</keyword>
<dbReference type="PATRIC" id="fig|264451.4.peg.1336"/>
<dbReference type="InterPro" id="IPR002136">
    <property type="entry name" value="Ribosomal_uL4"/>
</dbReference>
<dbReference type="Pfam" id="PF00573">
    <property type="entry name" value="Ribosomal_L4"/>
    <property type="match status" value="1"/>
</dbReference>
<evidence type="ECO:0000256" key="7">
    <source>
        <dbReference type="HAMAP-Rule" id="MF_01328"/>
    </source>
</evidence>
<dbReference type="HAMAP" id="MF_01328_B">
    <property type="entry name" value="Ribosomal_uL4_B"/>
    <property type="match status" value="1"/>
</dbReference>
<comment type="similarity">
    <text evidence="1 7">Belongs to the universal ribosomal protein uL4 family.</text>
</comment>
<comment type="subunit">
    <text evidence="7">Part of the 50S ribosomal subunit.</text>
</comment>
<evidence type="ECO:0000256" key="8">
    <source>
        <dbReference type="SAM" id="MobiDB-lite"/>
    </source>
</evidence>
<dbReference type="GO" id="GO:0006412">
    <property type="term" value="P:translation"/>
    <property type="evidence" value="ECO:0007669"/>
    <property type="project" value="UniProtKB-UniRule"/>
</dbReference>
<evidence type="ECO:0000256" key="2">
    <source>
        <dbReference type="ARBA" id="ARBA00022730"/>
    </source>
</evidence>
<dbReference type="PANTHER" id="PTHR10746">
    <property type="entry name" value="50S RIBOSOMAL PROTEIN L4"/>
    <property type="match status" value="1"/>
</dbReference>
<accession>A0A0P9N2K3</accession>
<evidence type="ECO:0000313" key="10">
    <source>
        <dbReference type="Proteomes" id="UP000050356"/>
    </source>
</evidence>
<sequence length="235" mass="25942">MNAICCWSRVLFLALLAATWLYVRQPRLAVKGKLIMQLNVNDAQAIEVSELTFGGEFNETLVHQAVVAYMAGGRQGSKQQKTRSDVRGGGKRPWRQKGTGRARAGTIRSPIWRGGGTTFAARPQDHTQKLNKKMYRAALRSILAELVRTDRLVVVQDFAVEAPKTKDLLNKLTGMGLTDVLIVSDAVDQNLYLAARNLPHVDVRDVQGSDPVSLIAYDKVLITVSAVKKFEELLG</sequence>
<proteinExistence type="inferred from homology"/>
<feature type="region of interest" description="Disordered" evidence="8">
    <location>
        <begin position="73"/>
        <end position="102"/>
    </location>
</feature>
<comment type="function">
    <text evidence="7">One of the primary rRNA binding proteins, this protein initially binds near the 5'-end of the 23S rRNA. It is important during the early stages of 50S assembly. It makes multiple contacts with different domains of the 23S rRNA in the assembled 50S subunit and ribosome.</text>
</comment>
<dbReference type="FunFam" id="3.40.1370.10:FF:000001">
    <property type="entry name" value="50S ribosomal protein L4"/>
    <property type="match status" value="1"/>
</dbReference>
<dbReference type="PANTHER" id="PTHR10746:SF6">
    <property type="entry name" value="LARGE RIBOSOMAL SUBUNIT PROTEIN UL4M"/>
    <property type="match status" value="1"/>
</dbReference>
<feature type="compositionally biased region" description="Basic residues" evidence="8">
    <location>
        <begin position="89"/>
        <end position="100"/>
    </location>
</feature>
<dbReference type="GO" id="GO:0019843">
    <property type="term" value="F:rRNA binding"/>
    <property type="evidence" value="ECO:0007669"/>
    <property type="project" value="UniProtKB-UniRule"/>
</dbReference>
<dbReference type="EMBL" id="LJQA01000179">
    <property type="protein sequence ID" value="KPW98841.1"/>
    <property type="molecule type" value="Genomic_DNA"/>
</dbReference>
<keyword evidence="4 7" id="KW-0689">Ribosomal protein</keyword>
<evidence type="ECO:0000256" key="1">
    <source>
        <dbReference type="ARBA" id="ARBA00010528"/>
    </source>
</evidence>
<dbReference type="InterPro" id="IPR023574">
    <property type="entry name" value="Ribosomal_uL4_dom_sf"/>
</dbReference>
<dbReference type="NCBIfam" id="TIGR03953">
    <property type="entry name" value="rplD_bact"/>
    <property type="match status" value="1"/>
</dbReference>
<comment type="caution">
    <text evidence="9">The sequence shown here is derived from an EMBL/GenBank/DDBJ whole genome shotgun (WGS) entry which is preliminary data.</text>
</comment>
<dbReference type="AlphaFoldDB" id="A0A0P9N2K3"/>
<organism evidence="9 10">
    <name type="scientific">Pseudomonas syringae pv. cerasicola</name>
    <dbReference type="NCBI Taxonomy" id="264451"/>
    <lineage>
        <taxon>Bacteria</taxon>
        <taxon>Pseudomonadati</taxon>
        <taxon>Pseudomonadota</taxon>
        <taxon>Gammaproteobacteria</taxon>
        <taxon>Pseudomonadales</taxon>
        <taxon>Pseudomonadaceae</taxon>
        <taxon>Pseudomonas</taxon>
        <taxon>Pseudomonas syringae</taxon>
    </lineage>
</organism>
<keyword evidence="2 7" id="KW-0699">rRNA-binding</keyword>
<comment type="function">
    <text evidence="7">Forms part of the polypeptide exit tunnel.</text>
</comment>
<gene>
    <name evidence="7" type="primary">rplD</name>
    <name evidence="9" type="ORF">ALO50_04288</name>
</gene>
<evidence type="ECO:0000256" key="6">
    <source>
        <dbReference type="ARBA" id="ARBA00035244"/>
    </source>
</evidence>
<dbReference type="GO" id="GO:0005840">
    <property type="term" value="C:ribosome"/>
    <property type="evidence" value="ECO:0007669"/>
    <property type="project" value="UniProtKB-KW"/>
</dbReference>
<dbReference type="Proteomes" id="UP000050356">
    <property type="component" value="Unassembled WGS sequence"/>
</dbReference>
<evidence type="ECO:0000313" key="9">
    <source>
        <dbReference type="EMBL" id="KPW98841.1"/>
    </source>
</evidence>
<dbReference type="SUPFAM" id="SSF52166">
    <property type="entry name" value="Ribosomal protein L4"/>
    <property type="match status" value="1"/>
</dbReference>
<evidence type="ECO:0000256" key="5">
    <source>
        <dbReference type="ARBA" id="ARBA00023274"/>
    </source>
</evidence>
<protein>
    <recommendedName>
        <fullName evidence="6 7">Large ribosomal subunit protein uL4</fullName>
    </recommendedName>
</protein>
<evidence type="ECO:0000256" key="4">
    <source>
        <dbReference type="ARBA" id="ARBA00022980"/>
    </source>
</evidence>
<name>A0A0P9N2K3_PSESX</name>
<dbReference type="Gene3D" id="3.40.1370.10">
    <property type="match status" value="1"/>
</dbReference>
<evidence type="ECO:0000256" key="3">
    <source>
        <dbReference type="ARBA" id="ARBA00022884"/>
    </source>
</evidence>
<dbReference type="GO" id="GO:1990904">
    <property type="term" value="C:ribonucleoprotein complex"/>
    <property type="evidence" value="ECO:0007669"/>
    <property type="project" value="UniProtKB-KW"/>
</dbReference>
<keyword evidence="3 7" id="KW-0694">RNA-binding</keyword>